<dbReference type="EMBL" id="BFFP01000015">
    <property type="protein sequence ID" value="GBG94612.1"/>
    <property type="molecule type" value="Genomic_DNA"/>
</dbReference>
<organism evidence="3 4">
    <name type="scientific">Ligilactobacillus salitolerans</name>
    <dbReference type="NCBI Taxonomy" id="1808352"/>
    <lineage>
        <taxon>Bacteria</taxon>
        <taxon>Bacillati</taxon>
        <taxon>Bacillota</taxon>
        <taxon>Bacilli</taxon>
        <taxon>Lactobacillales</taxon>
        <taxon>Lactobacillaceae</taxon>
        <taxon>Ligilactobacillus</taxon>
    </lineage>
</organism>
<sequence>MKKSVVSSIALLSLGLLLAGCGSSSADKSDNAGKSAKTTQAGKTSSSKKDDREITNGPLLKVGQWSNDEDMGKITLTKITAPENTVAKDGPVEFKIKDVKLFKAEPKTKAQRSYDNDYFSTNGVTNPFYYVQIQFNAKNTSANEVQVNGVKSLVTSTGQQISQGQYLNDESVGETLAANANSDYVVQALIKTEDQSKIDKFTINFDSVANTDTYEDIGTAQPLELPFK</sequence>
<evidence type="ECO:0000313" key="4">
    <source>
        <dbReference type="Proteomes" id="UP000286848"/>
    </source>
</evidence>
<evidence type="ECO:0008006" key="5">
    <source>
        <dbReference type="Google" id="ProtNLM"/>
    </source>
</evidence>
<keyword evidence="2" id="KW-0732">Signal</keyword>
<feature type="region of interest" description="Disordered" evidence="1">
    <location>
        <begin position="23"/>
        <end position="65"/>
    </location>
</feature>
<reference evidence="3 4" key="1">
    <citation type="journal article" date="2019" name="Int. J. Syst. Evol. Microbiol.">
        <title>Lactobacillus salitolerans sp. nov., a novel lactic acid bacterium isolated from spent mushroom substrates.</title>
        <authorList>
            <person name="Tohno M."/>
            <person name="Tanizawa Y."/>
            <person name="Kojima Y."/>
            <person name="Sakamoto M."/>
            <person name="Nakamura Y."/>
            <person name="Ohkuma M."/>
            <person name="Kobayashi H."/>
        </authorList>
    </citation>
    <scope>NUCLEOTIDE SEQUENCE [LARGE SCALE GENOMIC DNA]</scope>
    <source>
        <strain evidence="3 4">YK43</strain>
    </source>
</reference>
<evidence type="ECO:0000256" key="2">
    <source>
        <dbReference type="SAM" id="SignalP"/>
    </source>
</evidence>
<accession>A0A401ISU7</accession>
<dbReference type="OrthoDB" id="2297085at2"/>
<evidence type="ECO:0000256" key="1">
    <source>
        <dbReference type="SAM" id="MobiDB-lite"/>
    </source>
</evidence>
<dbReference type="AlphaFoldDB" id="A0A401ISU7"/>
<proteinExistence type="predicted"/>
<protein>
    <recommendedName>
        <fullName evidence="5">Lipoprotein</fullName>
    </recommendedName>
</protein>
<comment type="caution">
    <text evidence="3">The sequence shown here is derived from an EMBL/GenBank/DDBJ whole genome shotgun (WGS) entry which is preliminary data.</text>
</comment>
<feature type="chain" id="PRO_5019204708" description="Lipoprotein" evidence="2">
    <location>
        <begin position="27"/>
        <end position="228"/>
    </location>
</feature>
<dbReference type="PROSITE" id="PS51257">
    <property type="entry name" value="PROKAR_LIPOPROTEIN"/>
    <property type="match status" value="1"/>
</dbReference>
<feature type="signal peptide" evidence="2">
    <location>
        <begin position="1"/>
        <end position="26"/>
    </location>
</feature>
<dbReference type="RefSeq" id="WP_124976181.1">
    <property type="nucleotide sequence ID" value="NZ_BFFP01000015.1"/>
</dbReference>
<name>A0A401ISU7_9LACO</name>
<evidence type="ECO:0000313" key="3">
    <source>
        <dbReference type="EMBL" id="GBG94612.1"/>
    </source>
</evidence>
<dbReference type="Proteomes" id="UP000286848">
    <property type="component" value="Unassembled WGS sequence"/>
</dbReference>
<gene>
    <name evidence="3" type="ORF">LFYK43_10710</name>
</gene>
<feature type="compositionally biased region" description="Polar residues" evidence="1">
    <location>
        <begin position="36"/>
        <end position="45"/>
    </location>
</feature>
<keyword evidence="4" id="KW-1185">Reference proteome</keyword>